<dbReference type="AlphaFoldDB" id="A0A1I3X200"/>
<dbReference type="InterPro" id="IPR003594">
    <property type="entry name" value="HATPase_dom"/>
</dbReference>
<accession>A0A1I3X200</accession>
<dbReference type="PANTHER" id="PTHR43304">
    <property type="entry name" value="PHYTOCHROME-LIKE PROTEIN CPH1"/>
    <property type="match status" value="1"/>
</dbReference>
<protein>
    <recommendedName>
        <fullName evidence="3">histidine kinase</fullName>
        <ecNumber evidence="3">2.7.13.3</ecNumber>
    </recommendedName>
</protein>
<dbReference type="PROSITE" id="PS50885">
    <property type="entry name" value="HAMP"/>
    <property type="match status" value="1"/>
</dbReference>
<evidence type="ECO:0000256" key="7">
    <source>
        <dbReference type="ARBA" id="ARBA00022777"/>
    </source>
</evidence>
<dbReference type="SUPFAM" id="SSF158472">
    <property type="entry name" value="HAMP domain-like"/>
    <property type="match status" value="1"/>
</dbReference>
<keyword evidence="8 10" id="KW-1133">Transmembrane helix</keyword>
<evidence type="ECO:0000256" key="3">
    <source>
        <dbReference type="ARBA" id="ARBA00012438"/>
    </source>
</evidence>
<gene>
    <name evidence="13" type="ORF">SAMN05216275_11835</name>
</gene>
<organism evidence="13 14">
    <name type="scientific">Streptosporangium canum</name>
    <dbReference type="NCBI Taxonomy" id="324952"/>
    <lineage>
        <taxon>Bacteria</taxon>
        <taxon>Bacillati</taxon>
        <taxon>Actinomycetota</taxon>
        <taxon>Actinomycetes</taxon>
        <taxon>Streptosporangiales</taxon>
        <taxon>Streptosporangiaceae</taxon>
        <taxon>Streptosporangium</taxon>
    </lineage>
</organism>
<dbReference type="InterPro" id="IPR036097">
    <property type="entry name" value="HisK_dim/P_sf"/>
</dbReference>
<dbReference type="FunFam" id="3.30.565.10:FF:000006">
    <property type="entry name" value="Sensor histidine kinase WalK"/>
    <property type="match status" value="1"/>
</dbReference>
<dbReference type="PRINTS" id="PR00344">
    <property type="entry name" value="BCTRLSENSOR"/>
</dbReference>
<proteinExistence type="predicted"/>
<evidence type="ECO:0000256" key="8">
    <source>
        <dbReference type="ARBA" id="ARBA00022989"/>
    </source>
</evidence>
<dbReference type="GeneID" id="96300604"/>
<dbReference type="SMART" id="SM00387">
    <property type="entry name" value="HATPase_c"/>
    <property type="match status" value="1"/>
</dbReference>
<dbReference type="InterPro" id="IPR003660">
    <property type="entry name" value="HAMP_dom"/>
</dbReference>
<evidence type="ECO:0000259" key="11">
    <source>
        <dbReference type="PROSITE" id="PS50109"/>
    </source>
</evidence>
<keyword evidence="10" id="KW-0472">Membrane</keyword>
<dbReference type="SUPFAM" id="SSF47384">
    <property type="entry name" value="Homodimeric domain of signal transducing histidine kinase"/>
    <property type="match status" value="1"/>
</dbReference>
<evidence type="ECO:0000256" key="9">
    <source>
        <dbReference type="ARBA" id="ARBA00023012"/>
    </source>
</evidence>
<evidence type="ECO:0000313" key="14">
    <source>
        <dbReference type="Proteomes" id="UP000199111"/>
    </source>
</evidence>
<dbReference type="PROSITE" id="PS50109">
    <property type="entry name" value="HIS_KIN"/>
    <property type="match status" value="1"/>
</dbReference>
<keyword evidence="7" id="KW-0418">Kinase</keyword>
<dbReference type="SMART" id="SM00388">
    <property type="entry name" value="HisKA"/>
    <property type="match status" value="1"/>
</dbReference>
<dbReference type="Pfam" id="PF05227">
    <property type="entry name" value="CHASE3"/>
    <property type="match status" value="1"/>
</dbReference>
<dbReference type="SUPFAM" id="SSF55874">
    <property type="entry name" value="ATPase domain of HSP90 chaperone/DNA topoisomerase II/histidine kinase"/>
    <property type="match status" value="1"/>
</dbReference>
<evidence type="ECO:0000256" key="4">
    <source>
        <dbReference type="ARBA" id="ARBA00022553"/>
    </source>
</evidence>
<comment type="catalytic activity">
    <reaction evidence="1">
        <text>ATP + protein L-histidine = ADP + protein N-phospho-L-histidine.</text>
        <dbReference type="EC" id="2.7.13.3"/>
    </reaction>
</comment>
<evidence type="ECO:0000256" key="10">
    <source>
        <dbReference type="SAM" id="Phobius"/>
    </source>
</evidence>
<evidence type="ECO:0000256" key="2">
    <source>
        <dbReference type="ARBA" id="ARBA00004236"/>
    </source>
</evidence>
<evidence type="ECO:0000259" key="12">
    <source>
        <dbReference type="PROSITE" id="PS50885"/>
    </source>
</evidence>
<dbReference type="Gene3D" id="3.30.565.10">
    <property type="entry name" value="Histidine kinase-like ATPase, C-terminal domain"/>
    <property type="match status" value="1"/>
</dbReference>
<dbReference type="GO" id="GO:0000155">
    <property type="term" value="F:phosphorelay sensor kinase activity"/>
    <property type="evidence" value="ECO:0007669"/>
    <property type="project" value="InterPro"/>
</dbReference>
<comment type="subcellular location">
    <subcellularLocation>
        <location evidence="2">Cell membrane</location>
    </subcellularLocation>
</comment>
<evidence type="ECO:0000256" key="6">
    <source>
        <dbReference type="ARBA" id="ARBA00022692"/>
    </source>
</evidence>
<dbReference type="Gene3D" id="1.10.287.130">
    <property type="match status" value="1"/>
</dbReference>
<dbReference type="InterPro" id="IPR005467">
    <property type="entry name" value="His_kinase_dom"/>
</dbReference>
<dbReference type="EC" id="2.7.13.3" evidence="3"/>
<evidence type="ECO:0000313" key="13">
    <source>
        <dbReference type="EMBL" id="SFK13768.1"/>
    </source>
</evidence>
<keyword evidence="9" id="KW-0902">Two-component regulatory system</keyword>
<sequence>MNTGHGLRPLPAATPATGFGKLRVGQWFLLAGVFILMVFTVAGAFTVISIEETREARVAVVDVVDPAALRALEISNALTSQESSVRAYGRTNEETSLQDYRGAVVAEAGALASIDGLMSRMPERRTVAAEVARLKAAGEAWRRDYAEPLIASVPTMRTEASNRQNAPVNAARFTEIRQSLTALQDHLNRLHMEGGVRLEKGWQALYLALGGVAGVLVLAGIGSVLIVRHAVLRPMAELNGQVRAVAQGDFEHKLKVERPSELAELSSHVDAMRRRILTEWRRASEAQSKLEEQTAELRRSNGELEQFAYVASHDLQEPLRKVASFTQMLDQRYGDQLDDRAKQYIAFAVDGAKRMQLLINDLLDFSRVGRVGGERTAIDTGLSLQAALNNLAVTIEDAGATISSDDLPTVQGNRAQLTQLFQNLLGNAIKFRSQEPPRIHIGVRRDGDMWEFSCADNGIGIESKYTDRIFLIFQRLHGRDVYAGTGIGLALCKKIVEYHGGRIWVDGEEPDRPGTTFRWTLPSGDTDE</sequence>
<dbReference type="Pfam" id="PF02518">
    <property type="entry name" value="HATPase_c"/>
    <property type="match status" value="1"/>
</dbReference>
<evidence type="ECO:0000256" key="5">
    <source>
        <dbReference type="ARBA" id="ARBA00022679"/>
    </source>
</evidence>
<dbReference type="Proteomes" id="UP000199111">
    <property type="component" value="Unassembled WGS sequence"/>
</dbReference>
<keyword evidence="6 10" id="KW-0812">Transmembrane</keyword>
<name>A0A1I3X200_9ACTN</name>
<feature type="transmembrane region" description="Helical" evidence="10">
    <location>
        <begin position="27"/>
        <end position="48"/>
    </location>
</feature>
<feature type="domain" description="Histidine kinase" evidence="11">
    <location>
        <begin position="310"/>
        <end position="525"/>
    </location>
</feature>
<dbReference type="RefSeq" id="WP_093889304.1">
    <property type="nucleotide sequence ID" value="NZ_FOQY01000018.1"/>
</dbReference>
<dbReference type="SMART" id="SM00304">
    <property type="entry name" value="HAMP"/>
    <property type="match status" value="1"/>
</dbReference>
<keyword evidence="14" id="KW-1185">Reference proteome</keyword>
<feature type="transmembrane region" description="Helical" evidence="10">
    <location>
        <begin position="204"/>
        <end position="227"/>
    </location>
</feature>
<dbReference type="InterPro" id="IPR003661">
    <property type="entry name" value="HisK_dim/P_dom"/>
</dbReference>
<keyword evidence="5" id="KW-0808">Transferase</keyword>
<dbReference type="Gene3D" id="6.10.340.10">
    <property type="match status" value="1"/>
</dbReference>
<dbReference type="Pfam" id="PF00672">
    <property type="entry name" value="HAMP"/>
    <property type="match status" value="1"/>
</dbReference>
<evidence type="ECO:0000256" key="1">
    <source>
        <dbReference type="ARBA" id="ARBA00000085"/>
    </source>
</evidence>
<feature type="domain" description="HAMP" evidence="12">
    <location>
        <begin position="229"/>
        <end position="281"/>
    </location>
</feature>
<dbReference type="InterPro" id="IPR007891">
    <property type="entry name" value="CHASE3"/>
</dbReference>
<dbReference type="CDD" id="cd00082">
    <property type="entry name" value="HisKA"/>
    <property type="match status" value="1"/>
</dbReference>
<keyword evidence="4" id="KW-0597">Phosphoprotein</keyword>
<dbReference type="GO" id="GO:0005886">
    <property type="term" value="C:plasma membrane"/>
    <property type="evidence" value="ECO:0007669"/>
    <property type="project" value="UniProtKB-SubCell"/>
</dbReference>
<dbReference type="EMBL" id="FOQY01000018">
    <property type="protein sequence ID" value="SFK13768.1"/>
    <property type="molecule type" value="Genomic_DNA"/>
</dbReference>
<dbReference type="InterPro" id="IPR036890">
    <property type="entry name" value="HATPase_C_sf"/>
</dbReference>
<dbReference type="CDD" id="cd06225">
    <property type="entry name" value="HAMP"/>
    <property type="match status" value="1"/>
</dbReference>
<dbReference type="Pfam" id="PF00512">
    <property type="entry name" value="HisKA"/>
    <property type="match status" value="1"/>
</dbReference>
<dbReference type="PANTHER" id="PTHR43304:SF1">
    <property type="entry name" value="PAC DOMAIN-CONTAINING PROTEIN"/>
    <property type="match status" value="1"/>
</dbReference>
<dbReference type="InterPro" id="IPR052162">
    <property type="entry name" value="Sensor_kinase/Photoreceptor"/>
</dbReference>
<dbReference type="InterPro" id="IPR004358">
    <property type="entry name" value="Sig_transdc_His_kin-like_C"/>
</dbReference>
<reference evidence="14" key="1">
    <citation type="submission" date="2016-10" db="EMBL/GenBank/DDBJ databases">
        <authorList>
            <person name="Varghese N."/>
            <person name="Submissions S."/>
        </authorList>
    </citation>
    <scope>NUCLEOTIDE SEQUENCE [LARGE SCALE GENOMIC DNA]</scope>
    <source>
        <strain evidence="14">CGMCC 4.2126</strain>
    </source>
</reference>